<dbReference type="InterPro" id="IPR006626">
    <property type="entry name" value="PbH1"/>
</dbReference>
<dbReference type="GO" id="GO:0004650">
    <property type="term" value="F:polygalacturonase activity"/>
    <property type="evidence" value="ECO:0007669"/>
    <property type="project" value="InterPro"/>
</dbReference>
<evidence type="ECO:0000256" key="2">
    <source>
        <dbReference type="ARBA" id="ARBA00008834"/>
    </source>
</evidence>
<keyword evidence="12" id="KW-1185">Reference proteome</keyword>
<feature type="chain" id="PRO_5013586072" evidence="10">
    <location>
        <begin position="27"/>
        <end position="418"/>
    </location>
</feature>
<dbReference type="InParanoid" id="A0A2G5DLB4"/>
<evidence type="ECO:0000256" key="8">
    <source>
        <dbReference type="PROSITE-ProRule" id="PRU10052"/>
    </source>
</evidence>
<dbReference type="SUPFAM" id="SSF51126">
    <property type="entry name" value="Pectin lyase-like"/>
    <property type="match status" value="1"/>
</dbReference>
<keyword evidence="4" id="KW-0964">Secreted</keyword>
<comment type="subcellular location">
    <subcellularLocation>
        <location evidence="1">Secreted</location>
        <location evidence="1">Cell wall</location>
    </subcellularLocation>
</comment>
<dbReference type="AlphaFoldDB" id="A0A2G5DLB4"/>
<dbReference type="STRING" id="218851.A0A2G5DLB4"/>
<dbReference type="EMBL" id="KZ305034">
    <property type="protein sequence ID" value="PIA44310.1"/>
    <property type="molecule type" value="Genomic_DNA"/>
</dbReference>
<name>A0A2G5DLB4_AQUCA</name>
<dbReference type="GO" id="GO:0005975">
    <property type="term" value="P:carbohydrate metabolic process"/>
    <property type="evidence" value="ECO:0007669"/>
    <property type="project" value="InterPro"/>
</dbReference>
<dbReference type="InterPro" id="IPR011050">
    <property type="entry name" value="Pectin_lyase_fold/virulence"/>
</dbReference>
<feature type="signal peptide" evidence="10">
    <location>
        <begin position="1"/>
        <end position="26"/>
    </location>
</feature>
<keyword evidence="10" id="KW-0732">Signal</keyword>
<gene>
    <name evidence="11" type="ORF">AQUCO_01700129v1</name>
</gene>
<dbReference type="Pfam" id="PF00295">
    <property type="entry name" value="Glyco_hydro_28"/>
    <property type="match status" value="1"/>
</dbReference>
<sequence length="418" mass="44759">MTTYNKVDIKIVLLLCLVSISSLAEAFGRPAASAIVKPRQTIFNVLAFGAKPDGKTDSTNAFQAAWDATCKHPEPARLVIPGGEFLVRQVKFEGPCNNKSPIFIQLRGIVKASIDTSTFTEPEWITFEKIVGLNLNGGGTFDGQGPAVWAKHDCSAQAKCASRSVNLKFRNVTNAKIGRITSKDPKGFHMCINSCNNFRAKALEITAPGDSPNTDGIHVSNSNDVTIAKSVISTGDDCISIIQGVNRIKIADVVCGPGHGISVGSLGKYKDEKDVHDVLVKNCTLINTQNGVRIKTWPDSPPSAATNITFTNIKMENVTNPIIIDQNYCASAKSCRGNKASNVKISQVKFINIRGTTPTQCAVKMHCSPSFPCQNVQVANIDLKYVPVLPTNALSKAVSECANVKVAVAGFVIPAPCI</sequence>
<feature type="active site" evidence="8">
    <location>
        <position position="259"/>
    </location>
</feature>
<keyword evidence="3" id="KW-0134">Cell wall</keyword>
<evidence type="ECO:0000256" key="7">
    <source>
        <dbReference type="ARBA" id="ARBA00023316"/>
    </source>
</evidence>
<evidence type="ECO:0000313" key="11">
    <source>
        <dbReference type="EMBL" id="PIA44310.1"/>
    </source>
</evidence>
<dbReference type="PANTHER" id="PTHR31375">
    <property type="match status" value="1"/>
</dbReference>
<evidence type="ECO:0000256" key="1">
    <source>
        <dbReference type="ARBA" id="ARBA00004191"/>
    </source>
</evidence>
<comment type="similarity">
    <text evidence="2 9">Belongs to the glycosyl hydrolase 28 family.</text>
</comment>
<evidence type="ECO:0000256" key="4">
    <source>
        <dbReference type="ARBA" id="ARBA00022525"/>
    </source>
</evidence>
<evidence type="ECO:0000256" key="3">
    <source>
        <dbReference type="ARBA" id="ARBA00022512"/>
    </source>
</evidence>
<accession>A0A2G5DLB4</accession>
<dbReference type="InterPro" id="IPR012334">
    <property type="entry name" value="Pectin_lyas_fold"/>
</dbReference>
<dbReference type="InterPro" id="IPR000743">
    <property type="entry name" value="Glyco_hydro_28"/>
</dbReference>
<evidence type="ECO:0000256" key="5">
    <source>
        <dbReference type="ARBA" id="ARBA00022801"/>
    </source>
</evidence>
<evidence type="ECO:0000256" key="9">
    <source>
        <dbReference type="RuleBase" id="RU361169"/>
    </source>
</evidence>
<dbReference type="GO" id="GO:0071555">
    <property type="term" value="P:cell wall organization"/>
    <property type="evidence" value="ECO:0007669"/>
    <property type="project" value="UniProtKB-KW"/>
</dbReference>
<dbReference type="FunFam" id="2.160.20.10:FF:000004">
    <property type="entry name" value="Pectin lyase-like superfamily protein"/>
    <property type="match status" value="1"/>
</dbReference>
<dbReference type="SMART" id="SM00710">
    <property type="entry name" value="PbH1"/>
    <property type="match status" value="5"/>
</dbReference>
<keyword evidence="6 9" id="KW-0326">Glycosidase</keyword>
<evidence type="ECO:0000256" key="6">
    <source>
        <dbReference type="ARBA" id="ARBA00023295"/>
    </source>
</evidence>
<evidence type="ECO:0000256" key="10">
    <source>
        <dbReference type="SAM" id="SignalP"/>
    </source>
</evidence>
<dbReference type="Proteomes" id="UP000230069">
    <property type="component" value="Unassembled WGS sequence"/>
</dbReference>
<organism evidence="11 12">
    <name type="scientific">Aquilegia coerulea</name>
    <name type="common">Rocky mountain columbine</name>
    <dbReference type="NCBI Taxonomy" id="218851"/>
    <lineage>
        <taxon>Eukaryota</taxon>
        <taxon>Viridiplantae</taxon>
        <taxon>Streptophyta</taxon>
        <taxon>Embryophyta</taxon>
        <taxon>Tracheophyta</taxon>
        <taxon>Spermatophyta</taxon>
        <taxon>Magnoliopsida</taxon>
        <taxon>Ranunculales</taxon>
        <taxon>Ranunculaceae</taxon>
        <taxon>Thalictroideae</taxon>
        <taxon>Aquilegia</taxon>
    </lineage>
</organism>
<reference evidence="11 12" key="1">
    <citation type="submission" date="2017-09" db="EMBL/GenBank/DDBJ databases">
        <title>WGS assembly of Aquilegia coerulea Goldsmith.</title>
        <authorList>
            <person name="Hodges S."/>
            <person name="Kramer E."/>
            <person name="Nordborg M."/>
            <person name="Tomkins J."/>
            <person name="Borevitz J."/>
            <person name="Derieg N."/>
            <person name="Yan J."/>
            <person name="Mihaltcheva S."/>
            <person name="Hayes R.D."/>
            <person name="Rokhsar D."/>
        </authorList>
    </citation>
    <scope>NUCLEOTIDE SEQUENCE [LARGE SCALE GENOMIC DNA]</scope>
    <source>
        <strain evidence="12">cv. Goldsmith</strain>
    </source>
</reference>
<dbReference type="OrthoDB" id="187139at2759"/>
<protein>
    <submittedName>
        <fullName evidence="11">Uncharacterized protein</fullName>
    </submittedName>
</protein>
<dbReference type="PROSITE" id="PS00502">
    <property type="entry name" value="POLYGALACTURONASE"/>
    <property type="match status" value="1"/>
</dbReference>
<evidence type="ECO:0000313" key="12">
    <source>
        <dbReference type="Proteomes" id="UP000230069"/>
    </source>
</evidence>
<keyword evidence="5 9" id="KW-0378">Hydrolase</keyword>
<dbReference type="Gene3D" id="2.160.20.10">
    <property type="entry name" value="Single-stranded right-handed beta-helix, Pectin lyase-like"/>
    <property type="match status" value="1"/>
</dbReference>
<keyword evidence="7" id="KW-0961">Cell wall biogenesis/degradation</keyword>
<proteinExistence type="inferred from homology"/>